<feature type="domain" description="N-acetyltransferase" evidence="1">
    <location>
        <begin position="13"/>
        <end position="178"/>
    </location>
</feature>
<dbReference type="Proteomes" id="UP000727056">
    <property type="component" value="Unassembled WGS sequence"/>
</dbReference>
<sequence length="192" mass="21593">MTEVTGPIRTERLVLRPFTPDDADDTLAFESREDVVRYIPYGPRDAEENARQVARRTEQTSLREQDDAIVLAVDLDGTVIGYVLLILRSVEHRQGEIGWILHPDHTGRGYATEAARALLRIAFEEAGLHGVFARCDARNTASPPVMIRLGMRREAEFVESVRFKGEWTTELRYALLAREWRAAAGGAATDRS</sequence>
<dbReference type="EMBL" id="JAAVJC010000057">
    <property type="protein sequence ID" value="NJQ15184.1"/>
    <property type="molecule type" value="Genomic_DNA"/>
</dbReference>
<gene>
    <name evidence="2" type="ORF">HCN52_09540</name>
</gene>
<protein>
    <submittedName>
        <fullName evidence="2">GNAT family N-acetyltransferase</fullName>
    </submittedName>
</protein>
<evidence type="ECO:0000313" key="3">
    <source>
        <dbReference type="Proteomes" id="UP000727056"/>
    </source>
</evidence>
<dbReference type="PROSITE" id="PS51186">
    <property type="entry name" value="GNAT"/>
    <property type="match status" value="1"/>
</dbReference>
<dbReference type="PANTHER" id="PTHR43792">
    <property type="entry name" value="GNAT FAMILY, PUTATIVE (AFU_ORTHOLOGUE AFUA_3G00765)-RELATED-RELATED"/>
    <property type="match status" value="1"/>
</dbReference>
<evidence type="ECO:0000259" key="1">
    <source>
        <dbReference type="PROSITE" id="PS51186"/>
    </source>
</evidence>
<organism evidence="2 3">
    <name type="scientific">Streptomyces bohaiensis</name>
    <dbReference type="NCBI Taxonomy" id="1431344"/>
    <lineage>
        <taxon>Bacteria</taxon>
        <taxon>Bacillati</taxon>
        <taxon>Actinomycetota</taxon>
        <taxon>Actinomycetes</taxon>
        <taxon>Kitasatosporales</taxon>
        <taxon>Streptomycetaceae</taxon>
        <taxon>Streptomyces</taxon>
    </lineage>
</organism>
<dbReference type="InterPro" id="IPR000182">
    <property type="entry name" value="GNAT_dom"/>
</dbReference>
<dbReference type="Pfam" id="PF13302">
    <property type="entry name" value="Acetyltransf_3"/>
    <property type="match status" value="1"/>
</dbReference>
<dbReference type="CDD" id="cd04301">
    <property type="entry name" value="NAT_SF"/>
    <property type="match status" value="1"/>
</dbReference>
<evidence type="ECO:0000313" key="2">
    <source>
        <dbReference type="EMBL" id="NJQ15184.1"/>
    </source>
</evidence>
<name>A0ABX1CFN0_9ACTN</name>
<accession>A0ABX1CFN0</accession>
<comment type="caution">
    <text evidence="2">The sequence shown here is derived from an EMBL/GenBank/DDBJ whole genome shotgun (WGS) entry which is preliminary data.</text>
</comment>
<dbReference type="InterPro" id="IPR016181">
    <property type="entry name" value="Acyl_CoA_acyltransferase"/>
</dbReference>
<dbReference type="PANTHER" id="PTHR43792:SF1">
    <property type="entry name" value="N-ACETYLTRANSFERASE DOMAIN-CONTAINING PROTEIN"/>
    <property type="match status" value="1"/>
</dbReference>
<dbReference type="InterPro" id="IPR051531">
    <property type="entry name" value="N-acetyltransferase"/>
</dbReference>
<reference evidence="2 3" key="1">
    <citation type="submission" date="2020-03" db="EMBL/GenBank/DDBJ databases">
        <title>Draft genome of Streptomyces sp. ventii, isolated from the Axial Seamount in the Pacific Ocean, and resequencing of the two type strains Streptomyces lonarensis strain NCL 716 and Streptomyces bohaiensis strain 11A07.</title>
        <authorList>
            <person name="Loughran R.M."/>
            <person name="Pfannmuller K.M."/>
            <person name="Wasson B.J."/>
            <person name="Deadmond M.C."/>
            <person name="Paddock B.E."/>
            <person name="Koyack M.J."/>
            <person name="Gallegos D.A."/>
            <person name="Mitchell E.A."/>
            <person name="Ushijima B."/>
            <person name="Saw J.H."/>
            <person name="Mcphail K.L."/>
            <person name="Videau P."/>
        </authorList>
    </citation>
    <scope>NUCLEOTIDE SEQUENCE [LARGE SCALE GENOMIC DNA]</scope>
    <source>
        <strain evidence="2 3">11A07</strain>
    </source>
</reference>
<keyword evidence="3" id="KW-1185">Reference proteome</keyword>
<dbReference type="RefSeq" id="WP_168087962.1">
    <property type="nucleotide sequence ID" value="NZ_BHZH01000683.1"/>
</dbReference>
<dbReference type="Gene3D" id="3.40.630.30">
    <property type="match status" value="1"/>
</dbReference>
<dbReference type="SUPFAM" id="SSF55729">
    <property type="entry name" value="Acyl-CoA N-acyltransferases (Nat)"/>
    <property type="match status" value="1"/>
</dbReference>
<proteinExistence type="predicted"/>